<feature type="domain" description="Ig-like" evidence="1">
    <location>
        <begin position="9"/>
        <end position="100"/>
    </location>
</feature>
<dbReference type="InterPro" id="IPR013098">
    <property type="entry name" value="Ig_I-set"/>
</dbReference>
<reference evidence="2" key="2">
    <citation type="submission" date="2025-09" db="UniProtKB">
        <authorList>
            <consortium name="Ensembl"/>
        </authorList>
    </citation>
    <scope>IDENTIFICATION</scope>
</reference>
<dbReference type="Gene3D" id="2.60.40.10">
    <property type="entry name" value="Immunoglobulins"/>
    <property type="match status" value="1"/>
</dbReference>
<dbReference type="SUPFAM" id="SSF48726">
    <property type="entry name" value="Immunoglobulin"/>
    <property type="match status" value="1"/>
</dbReference>
<dbReference type="SMART" id="SM00408">
    <property type="entry name" value="IGc2"/>
    <property type="match status" value="1"/>
</dbReference>
<dbReference type="InterPro" id="IPR013783">
    <property type="entry name" value="Ig-like_fold"/>
</dbReference>
<proteinExistence type="predicted"/>
<dbReference type="PANTHER" id="PTHR47633">
    <property type="entry name" value="IMMUNOGLOBULIN"/>
    <property type="match status" value="1"/>
</dbReference>
<dbReference type="InterPro" id="IPR036179">
    <property type="entry name" value="Ig-like_dom_sf"/>
</dbReference>
<dbReference type="PANTHER" id="PTHR47633:SF8">
    <property type="entry name" value="SPEG NEIGHBOR PROTEIN"/>
    <property type="match status" value="1"/>
</dbReference>
<evidence type="ECO:0000313" key="3">
    <source>
        <dbReference type="Proteomes" id="UP000694559"/>
    </source>
</evidence>
<dbReference type="Proteomes" id="UP000694559">
    <property type="component" value="Unplaced"/>
</dbReference>
<dbReference type="PROSITE" id="PS50835">
    <property type="entry name" value="IG_LIKE"/>
    <property type="match status" value="1"/>
</dbReference>
<dbReference type="AlphaFoldDB" id="A0A8C7E391"/>
<sequence>MLLNNLYPPSFVKKVDPSYLLTPGESARLQCKCEISGTPPFDITWYKDKRQIRSSKKYKVTSKNYLANIHILNTETSDIGEYQCKAKNDVGSDTCICTVSFPFLNIILEGLIGCVYSRAEKPFHRVILISLELSSQ</sequence>
<accession>A0A8C7E391</accession>
<dbReference type="Ensembl" id="ENSNNAT00000021406.1">
    <property type="protein sequence ID" value="ENSNNAP00000020405.1"/>
    <property type="gene ID" value="ENSNNAG00000013550.1"/>
</dbReference>
<dbReference type="OrthoDB" id="5969272at2759"/>
<dbReference type="OMA" id="QCKCEIS"/>
<dbReference type="InterPro" id="IPR007110">
    <property type="entry name" value="Ig-like_dom"/>
</dbReference>
<reference evidence="2" key="1">
    <citation type="submission" date="2025-08" db="UniProtKB">
        <authorList>
            <consortium name="Ensembl"/>
        </authorList>
    </citation>
    <scope>IDENTIFICATION</scope>
</reference>
<dbReference type="InterPro" id="IPR003598">
    <property type="entry name" value="Ig_sub2"/>
</dbReference>
<keyword evidence="3" id="KW-1185">Reference proteome</keyword>
<organism evidence="2 3">
    <name type="scientific">Naja naja</name>
    <name type="common">Indian cobra</name>
    <dbReference type="NCBI Taxonomy" id="35670"/>
    <lineage>
        <taxon>Eukaryota</taxon>
        <taxon>Metazoa</taxon>
        <taxon>Chordata</taxon>
        <taxon>Craniata</taxon>
        <taxon>Vertebrata</taxon>
        <taxon>Euteleostomi</taxon>
        <taxon>Lepidosauria</taxon>
        <taxon>Squamata</taxon>
        <taxon>Bifurcata</taxon>
        <taxon>Unidentata</taxon>
        <taxon>Episquamata</taxon>
        <taxon>Toxicofera</taxon>
        <taxon>Serpentes</taxon>
        <taxon>Colubroidea</taxon>
        <taxon>Elapidae</taxon>
        <taxon>Elapinae</taxon>
        <taxon>Naja</taxon>
    </lineage>
</organism>
<dbReference type="CDD" id="cd00096">
    <property type="entry name" value="Ig"/>
    <property type="match status" value="1"/>
</dbReference>
<evidence type="ECO:0000259" key="1">
    <source>
        <dbReference type="PROSITE" id="PS50835"/>
    </source>
</evidence>
<dbReference type="FunFam" id="2.60.40.10:FF:000022">
    <property type="entry name" value="Cardiac titin"/>
    <property type="match status" value="1"/>
</dbReference>
<name>A0A8C7E391_NAJNA</name>
<dbReference type="SMART" id="SM00409">
    <property type="entry name" value="IG"/>
    <property type="match status" value="1"/>
</dbReference>
<dbReference type="GeneTree" id="ENSGT01110000267173"/>
<dbReference type="InterPro" id="IPR003599">
    <property type="entry name" value="Ig_sub"/>
</dbReference>
<dbReference type="GO" id="GO:0004672">
    <property type="term" value="F:protein kinase activity"/>
    <property type="evidence" value="ECO:0007669"/>
    <property type="project" value="TreeGrafter"/>
</dbReference>
<dbReference type="Pfam" id="PF07679">
    <property type="entry name" value="I-set"/>
    <property type="match status" value="1"/>
</dbReference>
<evidence type="ECO:0000313" key="2">
    <source>
        <dbReference type="Ensembl" id="ENSNNAP00000020405.1"/>
    </source>
</evidence>
<protein>
    <recommendedName>
        <fullName evidence="1">Ig-like domain-containing protein</fullName>
    </recommendedName>
</protein>